<evidence type="ECO:0000313" key="2">
    <source>
        <dbReference type="Proteomes" id="UP000222564"/>
    </source>
</evidence>
<protein>
    <submittedName>
        <fullName evidence="1">Uncharacterized protein</fullName>
    </submittedName>
</protein>
<accession>A0A2C6MGM9</accession>
<dbReference type="AlphaFoldDB" id="A0A2C6MGM9"/>
<name>A0A2C6MGM9_9FIRM</name>
<keyword evidence="2" id="KW-1185">Reference proteome</keyword>
<proteinExistence type="predicted"/>
<dbReference type="EMBL" id="AWQQ01000042">
    <property type="protein sequence ID" value="PHJ38865.1"/>
    <property type="molecule type" value="Genomic_DNA"/>
</dbReference>
<organism evidence="1 2">
    <name type="scientific">Desulforamulus profundi</name>
    <dbReference type="NCBI Taxonomy" id="1383067"/>
    <lineage>
        <taxon>Bacteria</taxon>
        <taxon>Bacillati</taxon>
        <taxon>Bacillota</taxon>
        <taxon>Clostridia</taxon>
        <taxon>Eubacteriales</taxon>
        <taxon>Peptococcaceae</taxon>
        <taxon>Desulforamulus</taxon>
    </lineage>
</organism>
<comment type="caution">
    <text evidence="1">The sequence shown here is derived from an EMBL/GenBank/DDBJ whole genome shotgun (WGS) entry which is preliminary data.</text>
</comment>
<evidence type="ECO:0000313" key="1">
    <source>
        <dbReference type="EMBL" id="PHJ38865.1"/>
    </source>
</evidence>
<dbReference type="Proteomes" id="UP000222564">
    <property type="component" value="Unassembled WGS sequence"/>
</dbReference>
<gene>
    <name evidence="1" type="ORF">P378_07210</name>
</gene>
<reference evidence="1 2" key="1">
    <citation type="submission" date="2013-09" db="EMBL/GenBank/DDBJ databases">
        <title>Biodegradation of hydrocarbons in the deep terrestrial subsurface : characterization of a microbial consortium composed of two Desulfotomaculum species originating from a deep geological formation.</title>
        <authorList>
            <person name="Aullo T."/>
            <person name="Berlendis S."/>
            <person name="Lascourreges J.-F."/>
            <person name="Dessort D."/>
            <person name="Saint-Laurent S."/>
            <person name="Schraauwers B."/>
            <person name="Mas J."/>
            <person name="Magot M."/>
            <person name="Ranchou-Peyruse A."/>
        </authorList>
    </citation>
    <scope>NUCLEOTIDE SEQUENCE [LARGE SCALE GENOMIC DNA]</scope>
    <source>
        <strain evidence="1 2">Bs107</strain>
    </source>
</reference>
<sequence length="33" mass="4126">MEKMVFLPNTFLHKFIIKLLKSSRKKEKQREYN</sequence>